<dbReference type="InterPro" id="IPR011856">
    <property type="entry name" value="tRNA_endonuc-like_dom_sf"/>
</dbReference>
<dbReference type="AlphaFoldDB" id="A0A4Q5LSE0"/>
<feature type="domain" description="Restriction system protein Mrr-like N-terminal" evidence="2">
    <location>
        <begin position="13"/>
        <end position="91"/>
    </location>
</feature>
<dbReference type="OrthoDB" id="9764212at2"/>
<dbReference type="PANTHER" id="PTHR30015">
    <property type="entry name" value="MRR RESTRICTION SYSTEM PROTEIN"/>
    <property type="match status" value="1"/>
</dbReference>
<gene>
    <name evidence="3" type="ORF">EWM62_02380</name>
</gene>
<keyword evidence="4" id="KW-1185">Reference proteome</keyword>
<keyword evidence="3" id="KW-0255">Endonuclease</keyword>
<evidence type="ECO:0000259" key="1">
    <source>
        <dbReference type="Pfam" id="PF04471"/>
    </source>
</evidence>
<evidence type="ECO:0000259" key="2">
    <source>
        <dbReference type="Pfam" id="PF14338"/>
    </source>
</evidence>
<sequence length="296" mass="32944">MARKKYALTVPSFDELLVPTVKALVKLGGSGSVEEINNLVYEIAKIPEAVLQIPHGESDTRKEVDYRLAWSKTYLKKFGLLENSSRGIWALLKADIDTANLDTNEIVRYVREQSTVDKLEKGNEISSSNAKVQKEVEVEVENTEVWKDNLLEVLYKISPAAFERLAQRILRESGFSQVEVTGKVGDGGIDGKGIVRVSGLLSFHVIFQCKRYKGSVSPSQVRDFRGAMQGRADKGLIITTGTFTKEAIKEATRDGAPPIDLIDGELLCDKLKELKLGVETKLIEVVEIKNDWFTNL</sequence>
<comment type="caution">
    <text evidence="3">The sequence shown here is derived from an EMBL/GenBank/DDBJ whole genome shotgun (WGS) entry which is preliminary data.</text>
</comment>
<evidence type="ECO:0000313" key="4">
    <source>
        <dbReference type="Proteomes" id="UP000293331"/>
    </source>
</evidence>
<dbReference type="RefSeq" id="WP_129875031.1">
    <property type="nucleotide sequence ID" value="NZ_SEWG01000001.1"/>
</dbReference>
<feature type="domain" description="Restriction endonuclease type IV Mrr" evidence="1">
    <location>
        <begin position="155"/>
        <end position="269"/>
    </location>
</feature>
<dbReference type="Pfam" id="PF14338">
    <property type="entry name" value="Mrr_N"/>
    <property type="match status" value="1"/>
</dbReference>
<dbReference type="SUPFAM" id="SSF52980">
    <property type="entry name" value="Restriction endonuclease-like"/>
    <property type="match status" value="1"/>
</dbReference>
<dbReference type="InterPro" id="IPR011335">
    <property type="entry name" value="Restrct_endonuc-II-like"/>
</dbReference>
<dbReference type="GO" id="GO:0003677">
    <property type="term" value="F:DNA binding"/>
    <property type="evidence" value="ECO:0007669"/>
    <property type="project" value="InterPro"/>
</dbReference>
<dbReference type="GO" id="GO:0015666">
    <property type="term" value="F:restriction endodeoxyribonuclease activity"/>
    <property type="evidence" value="ECO:0007669"/>
    <property type="project" value="TreeGrafter"/>
</dbReference>
<accession>A0A4Q5LSE0</accession>
<keyword evidence="3" id="KW-0378">Hydrolase</keyword>
<dbReference type="Pfam" id="PF04471">
    <property type="entry name" value="Mrr_cat"/>
    <property type="match status" value="1"/>
</dbReference>
<dbReference type="Gene3D" id="3.40.1350.10">
    <property type="match status" value="1"/>
</dbReference>
<dbReference type="EMBL" id="SEWG01000001">
    <property type="protein sequence ID" value="RYU92303.1"/>
    <property type="molecule type" value="Genomic_DNA"/>
</dbReference>
<dbReference type="InterPro" id="IPR052906">
    <property type="entry name" value="Type_IV_Methyl-Rstrct_Enzyme"/>
</dbReference>
<organism evidence="3 4">
    <name type="scientific">Mucilaginibacter terrigena</name>
    <dbReference type="NCBI Taxonomy" id="2492395"/>
    <lineage>
        <taxon>Bacteria</taxon>
        <taxon>Pseudomonadati</taxon>
        <taxon>Bacteroidota</taxon>
        <taxon>Sphingobacteriia</taxon>
        <taxon>Sphingobacteriales</taxon>
        <taxon>Sphingobacteriaceae</taxon>
        <taxon>Mucilaginibacter</taxon>
    </lineage>
</organism>
<dbReference type="PANTHER" id="PTHR30015:SF7">
    <property type="entry name" value="TYPE IV METHYL-DIRECTED RESTRICTION ENZYME ECOKMRR"/>
    <property type="match status" value="1"/>
</dbReference>
<dbReference type="Proteomes" id="UP000293331">
    <property type="component" value="Unassembled WGS sequence"/>
</dbReference>
<name>A0A4Q5LSE0_9SPHI</name>
<keyword evidence="3" id="KW-0540">Nuclease</keyword>
<dbReference type="InterPro" id="IPR025745">
    <property type="entry name" value="Mrr-like_N_dom"/>
</dbReference>
<evidence type="ECO:0000313" key="3">
    <source>
        <dbReference type="EMBL" id="RYU92303.1"/>
    </source>
</evidence>
<dbReference type="InterPro" id="IPR007560">
    <property type="entry name" value="Restrct_endonuc_IV_Mrr"/>
</dbReference>
<proteinExistence type="predicted"/>
<dbReference type="GO" id="GO:0009307">
    <property type="term" value="P:DNA restriction-modification system"/>
    <property type="evidence" value="ECO:0007669"/>
    <property type="project" value="InterPro"/>
</dbReference>
<protein>
    <submittedName>
        <fullName evidence="3">Restriction endonuclease</fullName>
    </submittedName>
</protein>
<reference evidence="3 4" key="1">
    <citation type="submission" date="2019-02" db="EMBL/GenBank/DDBJ databases">
        <title>Bacterial novel species Mucilaginibacter sp. 17JY9-4 isolated from soil.</title>
        <authorList>
            <person name="Jung H.-Y."/>
        </authorList>
    </citation>
    <scope>NUCLEOTIDE SEQUENCE [LARGE SCALE GENOMIC DNA]</scope>
    <source>
        <strain evidence="3 4">17JY9-4</strain>
    </source>
</reference>